<feature type="compositionally biased region" description="Polar residues" evidence="3">
    <location>
        <begin position="98"/>
        <end position="107"/>
    </location>
</feature>
<dbReference type="Gramene" id="OE9A082303T1">
    <property type="protein sequence ID" value="OE9A082303C1"/>
    <property type="gene ID" value="OE9A082303"/>
</dbReference>
<dbReference type="EMBL" id="CACTIH010001991">
    <property type="protein sequence ID" value="CAA2970991.1"/>
    <property type="molecule type" value="Genomic_DNA"/>
</dbReference>
<evidence type="ECO:0000313" key="5">
    <source>
        <dbReference type="Proteomes" id="UP000594638"/>
    </source>
</evidence>
<sequence length="138" mass="16502">MVLYFQAGCLYPQLLSKERRLVLRLSKLKEKHHLTQLFLFEWWSMFWDIFITRTNEKHSEVAAFRIEFQIKKAWEQQPQQQQQSQEQQQQVQMHQLNDPLTRQNPGTANALATKMYEDRLKLPAQTDSLNDVALKVRS</sequence>
<organism evidence="4 5">
    <name type="scientific">Olea europaea subsp. europaea</name>
    <dbReference type="NCBI Taxonomy" id="158383"/>
    <lineage>
        <taxon>Eukaryota</taxon>
        <taxon>Viridiplantae</taxon>
        <taxon>Streptophyta</taxon>
        <taxon>Embryophyta</taxon>
        <taxon>Tracheophyta</taxon>
        <taxon>Spermatophyta</taxon>
        <taxon>Magnoliopsida</taxon>
        <taxon>eudicotyledons</taxon>
        <taxon>Gunneridae</taxon>
        <taxon>Pentapetalae</taxon>
        <taxon>asterids</taxon>
        <taxon>lamiids</taxon>
        <taxon>Lamiales</taxon>
        <taxon>Oleaceae</taxon>
        <taxon>Oleeae</taxon>
        <taxon>Olea</taxon>
    </lineage>
</organism>
<keyword evidence="2" id="KW-0539">Nucleus</keyword>
<evidence type="ECO:0000256" key="2">
    <source>
        <dbReference type="ARBA" id="ARBA00023242"/>
    </source>
</evidence>
<evidence type="ECO:0000256" key="3">
    <source>
        <dbReference type="SAM" id="MobiDB-lite"/>
    </source>
</evidence>
<proteinExistence type="predicted"/>
<gene>
    <name evidence="4" type="ORF">OLEA9_A082303</name>
</gene>
<dbReference type="PANTHER" id="PTHR45093">
    <property type="entry name" value="TRANSCRIPTION ACTIVATOR MSS11"/>
    <property type="match status" value="1"/>
</dbReference>
<name>A0A8S0QYL7_OLEEU</name>
<dbReference type="Proteomes" id="UP000594638">
    <property type="component" value="Unassembled WGS sequence"/>
</dbReference>
<dbReference type="PANTHER" id="PTHR45093:SF2">
    <property type="entry name" value="LISH DOMAIN-CONTAINING PROTEIN"/>
    <property type="match status" value="1"/>
</dbReference>
<comment type="subcellular location">
    <subcellularLocation>
        <location evidence="1">Nucleus</location>
    </subcellularLocation>
</comment>
<feature type="region of interest" description="Disordered" evidence="3">
    <location>
        <begin position="77"/>
        <end position="109"/>
    </location>
</feature>
<keyword evidence="5" id="KW-1185">Reference proteome</keyword>
<evidence type="ECO:0000256" key="1">
    <source>
        <dbReference type="ARBA" id="ARBA00004123"/>
    </source>
</evidence>
<dbReference type="AlphaFoldDB" id="A0A8S0QYL7"/>
<evidence type="ECO:0000313" key="4">
    <source>
        <dbReference type="EMBL" id="CAA2970991.1"/>
    </source>
</evidence>
<protein>
    <submittedName>
        <fullName evidence="4">Uncharacterized protein</fullName>
    </submittedName>
</protein>
<dbReference type="OrthoDB" id="1934608at2759"/>
<reference evidence="4 5" key="1">
    <citation type="submission" date="2019-12" db="EMBL/GenBank/DDBJ databases">
        <authorList>
            <person name="Alioto T."/>
            <person name="Alioto T."/>
            <person name="Gomez Garrido J."/>
        </authorList>
    </citation>
    <scope>NUCLEOTIDE SEQUENCE [LARGE SCALE GENOMIC DNA]</scope>
</reference>
<accession>A0A8S0QYL7</accession>
<feature type="compositionally biased region" description="Low complexity" evidence="3">
    <location>
        <begin position="77"/>
        <end position="95"/>
    </location>
</feature>
<comment type="caution">
    <text evidence="4">The sequence shown here is derived from an EMBL/GenBank/DDBJ whole genome shotgun (WGS) entry which is preliminary data.</text>
</comment>
<dbReference type="GO" id="GO:0005634">
    <property type="term" value="C:nucleus"/>
    <property type="evidence" value="ECO:0007669"/>
    <property type="project" value="UniProtKB-SubCell"/>
</dbReference>